<keyword evidence="1 10" id="KW-0963">Cytoplasm</keyword>
<sequence length="453" mass="48423">MEQISLLEAAKALGATANTDAVFDRVAIDNRKVQPGALFVCIRGERFDGHDFAPLAALAGAAAIMAEHPVDAGCPQLLVKNTRRALLDLAGYYRSRFDIPVVGLTGSVGKTTTKDFTALVLGAKYNCLKTQGNLNNDIGVPQTLFGLDSTTGAAVVEMGMNHFGEIHDLVTRVRPTLGMITNVGVSHIENLGSREGILRAKLELVDGLAPGAPLILNGDNDLLQTVHLDDHPVIFVGIENKDCAYVAENIEETELYTTFDIKFAGTSCKIKLPTVGIHNVYDALLAFAAGVELGVAPQAAAEALEAYEPSGMRQKIVHRGGITVVEDCYNASPDSMHAALKTLMSLPAKRHIAVLGDMLELGSYAEQAHYEVGRAAAASGITMLYCYGTDCAHLVQGAKDAGLADAYLFDNKAALCNALYGVCTAQDAVLFKGSRGMKLEEVIHFLYERWANQ</sequence>
<accession>A0A9D1MVC9</accession>
<proteinExistence type="inferred from homology"/>
<dbReference type="InterPro" id="IPR013221">
    <property type="entry name" value="Mur_ligase_cen"/>
</dbReference>
<dbReference type="PANTHER" id="PTHR43024">
    <property type="entry name" value="UDP-N-ACETYLMURAMOYL-TRIPEPTIDE--D-ALANYL-D-ALANINE LIGASE"/>
    <property type="match status" value="1"/>
</dbReference>
<name>A0A9D1MVC9_9FIRM</name>
<evidence type="ECO:0000256" key="10">
    <source>
        <dbReference type="HAMAP-Rule" id="MF_02019"/>
    </source>
</evidence>
<dbReference type="Pfam" id="PF08245">
    <property type="entry name" value="Mur_ligase_M"/>
    <property type="match status" value="1"/>
</dbReference>
<keyword evidence="3 10" id="KW-0132">Cell division</keyword>
<reference evidence="15" key="2">
    <citation type="journal article" date="2021" name="PeerJ">
        <title>Extensive microbial diversity within the chicken gut microbiome revealed by metagenomics and culture.</title>
        <authorList>
            <person name="Gilroy R."/>
            <person name="Ravi A."/>
            <person name="Getino M."/>
            <person name="Pursley I."/>
            <person name="Horton D.L."/>
            <person name="Alikhan N.F."/>
            <person name="Baker D."/>
            <person name="Gharbi K."/>
            <person name="Hall N."/>
            <person name="Watson M."/>
            <person name="Adriaenssens E.M."/>
            <person name="Foster-Nyarko E."/>
            <person name="Jarju S."/>
            <person name="Secka A."/>
            <person name="Antonio M."/>
            <person name="Oren A."/>
            <person name="Chaudhuri R.R."/>
            <person name="La Ragione R."/>
            <person name="Hildebrand F."/>
            <person name="Pallen M.J."/>
        </authorList>
    </citation>
    <scope>NUCLEOTIDE SEQUENCE</scope>
    <source>
        <strain evidence="15">CHK176-6737</strain>
    </source>
</reference>
<evidence type="ECO:0000256" key="5">
    <source>
        <dbReference type="ARBA" id="ARBA00022840"/>
    </source>
</evidence>
<evidence type="ECO:0000259" key="14">
    <source>
        <dbReference type="Pfam" id="PF08245"/>
    </source>
</evidence>
<evidence type="ECO:0000256" key="1">
    <source>
        <dbReference type="ARBA" id="ARBA00022490"/>
    </source>
</evidence>
<dbReference type="Pfam" id="PF02875">
    <property type="entry name" value="Mur_ligase_C"/>
    <property type="match status" value="1"/>
</dbReference>
<dbReference type="AlphaFoldDB" id="A0A9D1MVC9"/>
<evidence type="ECO:0000259" key="13">
    <source>
        <dbReference type="Pfam" id="PF02875"/>
    </source>
</evidence>
<dbReference type="InterPro" id="IPR036565">
    <property type="entry name" value="Mur-like_cat_sf"/>
</dbReference>
<protein>
    <recommendedName>
        <fullName evidence="10 11">UDP-N-acetylmuramoyl-tripeptide--D-alanyl-D-alanine ligase</fullName>
        <ecNumber evidence="10 11">6.3.2.10</ecNumber>
    </recommendedName>
    <alternativeName>
        <fullName evidence="10">D-alanyl-D-alanine-adding enzyme</fullName>
    </alternativeName>
</protein>
<dbReference type="SUPFAM" id="SSF53244">
    <property type="entry name" value="MurD-like peptide ligases, peptide-binding domain"/>
    <property type="match status" value="1"/>
</dbReference>
<keyword evidence="5 10" id="KW-0067">ATP-binding</keyword>
<keyword evidence="8 10" id="KW-0131">Cell cycle</keyword>
<dbReference type="SUPFAM" id="SSF63418">
    <property type="entry name" value="MurE/MurF N-terminal domain"/>
    <property type="match status" value="1"/>
</dbReference>
<evidence type="ECO:0000256" key="8">
    <source>
        <dbReference type="ARBA" id="ARBA00023306"/>
    </source>
</evidence>
<keyword evidence="6 10" id="KW-0133">Cell shape</keyword>
<dbReference type="GO" id="GO:0051301">
    <property type="term" value="P:cell division"/>
    <property type="evidence" value="ECO:0007669"/>
    <property type="project" value="UniProtKB-KW"/>
</dbReference>
<keyword evidence="7 10" id="KW-0573">Peptidoglycan synthesis</keyword>
<comment type="function">
    <text evidence="10 11">Involved in cell wall formation. Catalyzes the final step in the synthesis of UDP-N-acetylmuramoyl-pentapeptide, the precursor of murein.</text>
</comment>
<dbReference type="EMBL" id="DVNM01000028">
    <property type="protein sequence ID" value="HIU69344.1"/>
    <property type="molecule type" value="Genomic_DNA"/>
</dbReference>
<evidence type="ECO:0000256" key="6">
    <source>
        <dbReference type="ARBA" id="ARBA00022960"/>
    </source>
</evidence>
<dbReference type="GO" id="GO:0071555">
    <property type="term" value="P:cell wall organization"/>
    <property type="evidence" value="ECO:0007669"/>
    <property type="project" value="UniProtKB-KW"/>
</dbReference>
<gene>
    <name evidence="10" type="primary">murF</name>
    <name evidence="15" type="ORF">IAD23_05230</name>
</gene>
<feature type="domain" description="Mur ligase C-terminal" evidence="13">
    <location>
        <begin position="313"/>
        <end position="435"/>
    </location>
</feature>
<dbReference type="PANTHER" id="PTHR43024:SF1">
    <property type="entry name" value="UDP-N-ACETYLMURAMOYL-TRIPEPTIDE--D-ALANYL-D-ALANINE LIGASE"/>
    <property type="match status" value="1"/>
</dbReference>
<dbReference type="Gene3D" id="3.40.1390.10">
    <property type="entry name" value="MurE/MurF, N-terminal domain"/>
    <property type="match status" value="1"/>
</dbReference>
<evidence type="ECO:0000256" key="9">
    <source>
        <dbReference type="ARBA" id="ARBA00023316"/>
    </source>
</evidence>
<dbReference type="GO" id="GO:0009252">
    <property type="term" value="P:peptidoglycan biosynthetic process"/>
    <property type="evidence" value="ECO:0007669"/>
    <property type="project" value="UniProtKB-UniRule"/>
</dbReference>
<evidence type="ECO:0000256" key="2">
    <source>
        <dbReference type="ARBA" id="ARBA00022598"/>
    </source>
</evidence>
<evidence type="ECO:0000313" key="15">
    <source>
        <dbReference type="EMBL" id="HIU69344.1"/>
    </source>
</evidence>
<evidence type="ECO:0000256" key="11">
    <source>
        <dbReference type="RuleBase" id="RU004136"/>
    </source>
</evidence>
<comment type="pathway">
    <text evidence="10 11">Cell wall biogenesis; peptidoglycan biosynthesis.</text>
</comment>
<comment type="subcellular location">
    <subcellularLocation>
        <location evidence="10 11">Cytoplasm</location>
    </subcellularLocation>
</comment>
<evidence type="ECO:0000313" key="16">
    <source>
        <dbReference type="Proteomes" id="UP000824125"/>
    </source>
</evidence>
<organism evidence="15 16">
    <name type="scientific">Candidatus Scybalenecus merdavium</name>
    <dbReference type="NCBI Taxonomy" id="2840939"/>
    <lineage>
        <taxon>Bacteria</taxon>
        <taxon>Bacillati</taxon>
        <taxon>Bacillota</taxon>
        <taxon>Clostridia</taxon>
        <taxon>Eubacteriales</taxon>
        <taxon>Oscillospiraceae</taxon>
        <taxon>Oscillospiraceae incertae sedis</taxon>
        <taxon>Candidatus Scybalenecus</taxon>
    </lineage>
</organism>
<dbReference type="GO" id="GO:0005737">
    <property type="term" value="C:cytoplasm"/>
    <property type="evidence" value="ECO:0007669"/>
    <property type="project" value="UniProtKB-SubCell"/>
</dbReference>
<dbReference type="InterPro" id="IPR004101">
    <property type="entry name" value="Mur_ligase_C"/>
</dbReference>
<dbReference type="HAMAP" id="MF_02019">
    <property type="entry name" value="MurF"/>
    <property type="match status" value="1"/>
</dbReference>
<evidence type="ECO:0000256" key="3">
    <source>
        <dbReference type="ARBA" id="ARBA00022618"/>
    </source>
</evidence>
<dbReference type="InterPro" id="IPR036615">
    <property type="entry name" value="Mur_ligase_C_dom_sf"/>
</dbReference>
<dbReference type="GO" id="GO:0047480">
    <property type="term" value="F:UDP-N-acetylmuramoyl-tripeptide-D-alanyl-D-alanine ligase activity"/>
    <property type="evidence" value="ECO:0007669"/>
    <property type="project" value="UniProtKB-UniRule"/>
</dbReference>
<dbReference type="InterPro" id="IPR035911">
    <property type="entry name" value="MurE/MurF_N"/>
</dbReference>
<dbReference type="InterPro" id="IPR000713">
    <property type="entry name" value="Mur_ligase_N"/>
</dbReference>
<evidence type="ECO:0000256" key="7">
    <source>
        <dbReference type="ARBA" id="ARBA00022984"/>
    </source>
</evidence>
<feature type="domain" description="Mur ligase central" evidence="14">
    <location>
        <begin position="105"/>
        <end position="289"/>
    </location>
</feature>
<dbReference type="GO" id="GO:0005524">
    <property type="term" value="F:ATP binding"/>
    <property type="evidence" value="ECO:0007669"/>
    <property type="project" value="UniProtKB-UniRule"/>
</dbReference>
<keyword evidence="9 10" id="KW-0961">Cell wall biogenesis/degradation</keyword>
<dbReference type="SUPFAM" id="SSF53623">
    <property type="entry name" value="MurD-like peptide ligases, catalytic domain"/>
    <property type="match status" value="1"/>
</dbReference>
<feature type="domain" description="Mur ligase N-terminal catalytic" evidence="12">
    <location>
        <begin position="26"/>
        <end position="70"/>
    </location>
</feature>
<dbReference type="NCBIfam" id="TIGR01143">
    <property type="entry name" value="murF"/>
    <property type="match status" value="1"/>
</dbReference>
<dbReference type="Pfam" id="PF01225">
    <property type="entry name" value="Mur_ligase"/>
    <property type="match status" value="1"/>
</dbReference>
<reference evidence="15" key="1">
    <citation type="submission" date="2020-10" db="EMBL/GenBank/DDBJ databases">
        <authorList>
            <person name="Gilroy R."/>
        </authorList>
    </citation>
    <scope>NUCLEOTIDE SEQUENCE</scope>
    <source>
        <strain evidence="15">CHK176-6737</strain>
    </source>
</reference>
<feature type="binding site" evidence="10">
    <location>
        <begin position="106"/>
        <end position="112"/>
    </location>
    <ligand>
        <name>ATP</name>
        <dbReference type="ChEBI" id="CHEBI:30616"/>
    </ligand>
</feature>
<dbReference type="Proteomes" id="UP000824125">
    <property type="component" value="Unassembled WGS sequence"/>
</dbReference>
<dbReference type="Gene3D" id="3.90.190.20">
    <property type="entry name" value="Mur ligase, C-terminal domain"/>
    <property type="match status" value="1"/>
</dbReference>
<dbReference type="EC" id="6.3.2.10" evidence="10 11"/>
<comment type="caution">
    <text evidence="15">The sequence shown here is derived from an EMBL/GenBank/DDBJ whole genome shotgun (WGS) entry which is preliminary data.</text>
</comment>
<dbReference type="GO" id="GO:0008360">
    <property type="term" value="P:regulation of cell shape"/>
    <property type="evidence" value="ECO:0007669"/>
    <property type="project" value="UniProtKB-KW"/>
</dbReference>
<dbReference type="InterPro" id="IPR051046">
    <property type="entry name" value="MurCDEF_CellWall_CoF430Synth"/>
</dbReference>
<evidence type="ECO:0000259" key="12">
    <source>
        <dbReference type="Pfam" id="PF01225"/>
    </source>
</evidence>
<keyword evidence="2 10" id="KW-0436">Ligase</keyword>
<comment type="catalytic activity">
    <reaction evidence="10 11">
        <text>D-alanyl-D-alanine + UDP-N-acetyl-alpha-D-muramoyl-L-alanyl-gamma-D-glutamyl-meso-2,6-diaminopimelate + ATP = UDP-N-acetyl-alpha-D-muramoyl-L-alanyl-gamma-D-glutamyl-meso-2,6-diaminopimeloyl-D-alanyl-D-alanine + ADP + phosphate + H(+)</text>
        <dbReference type="Rhea" id="RHEA:28374"/>
        <dbReference type="ChEBI" id="CHEBI:15378"/>
        <dbReference type="ChEBI" id="CHEBI:30616"/>
        <dbReference type="ChEBI" id="CHEBI:43474"/>
        <dbReference type="ChEBI" id="CHEBI:57822"/>
        <dbReference type="ChEBI" id="CHEBI:61386"/>
        <dbReference type="ChEBI" id="CHEBI:83905"/>
        <dbReference type="ChEBI" id="CHEBI:456216"/>
        <dbReference type="EC" id="6.3.2.10"/>
    </reaction>
</comment>
<comment type="similarity">
    <text evidence="10">Belongs to the MurCDEF family. MurF subfamily.</text>
</comment>
<keyword evidence="4 10" id="KW-0547">Nucleotide-binding</keyword>
<evidence type="ECO:0000256" key="4">
    <source>
        <dbReference type="ARBA" id="ARBA00022741"/>
    </source>
</evidence>
<dbReference type="InterPro" id="IPR005863">
    <property type="entry name" value="UDP-N-AcMur_synth"/>
</dbReference>
<dbReference type="Gene3D" id="3.40.1190.10">
    <property type="entry name" value="Mur-like, catalytic domain"/>
    <property type="match status" value="1"/>
</dbReference>